<dbReference type="NCBIfam" id="TIGR03661">
    <property type="entry name" value="T1SS_VCA0849"/>
    <property type="match status" value="1"/>
</dbReference>
<evidence type="ECO:0000256" key="2">
    <source>
        <dbReference type="ARBA" id="ARBA00022525"/>
    </source>
</evidence>
<name>A0ABY5RVH0_9HYPH</name>
<evidence type="ECO:0000256" key="1">
    <source>
        <dbReference type="ARBA" id="ARBA00004613"/>
    </source>
</evidence>
<comment type="subcellular location">
    <subcellularLocation>
        <location evidence="1">Secreted</location>
    </subcellularLocation>
</comment>
<accession>A0ABY5RVH0</accession>
<keyword evidence="3" id="KW-0677">Repeat</keyword>
<dbReference type="PRINTS" id="PR00313">
    <property type="entry name" value="CABNDNGRPT"/>
</dbReference>
<dbReference type="InterPro" id="IPR019960">
    <property type="entry name" value="T1SS_VCA0849"/>
</dbReference>
<keyword evidence="2" id="KW-0964">Secreted</keyword>
<proteinExistence type="predicted"/>
<dbReference type="EMBL" id="CP102845">
    <property type="protein sequence ID" value="UVF21260.1"/>
    <property type="molecule type" value="Genomic_DNA"/>
</dbReference>
<organism evidence="5 6">
    <name type="scientific">Microvirga terrae</name>
    <dbReference type="NCBI Taxonomy" id="2740529"/>
    <lineage>
        <taxon>Bacteria</taxon>
        <taxon>Pseudomonadati</taxon>
        <taxon>Pseudomonadota</taxon>
        <taxon>Alphaproteobacteria</taxon>
        <taxon>Hyphomicrobiales</taxon>
        <taxon>Methylobacteriaceae</taxon>
        <taxon>Microvirga</taxon>
    </lineage>
</organism>
<protein>
    <submittedName>
        <fullName evidence="5">M10 family metallopeptidase C-terminal domain-containing protein</fullName>
    </submittedName>
</protein>
<dbReference type="Gene3D" id="2.150.10.10">
    <property type="entry name" value="Serralysin-like metalloprotease, C-terminal"/>
    <property type="match status" value="1"/>
</dbReference>
<reference evidence="5" key="1">
    <citation type="submission" date="2022-08" db="EMBL/GenBank/DDBJ databases">
        <title>Microvirga terrae sp. nov., isolated from soil.</title>
        <authorList>
            <person name="Kim K.H."/>
            <person name="Seo Y.L."/>
            <person name="Kim J.M."/>
            <person name="Lee J.K."/>
            <person name="Han D.M."/>
            <person name="Jeon C.O."/>
        </authorList>
    </citation>
    <scope>NUCLEOTIDE SEQUENCE</scope>
    <source>
        <strain evidence="5">R24</strain>
    </source>
</reference>
<sequence>MAKFTWSGTYGFQPYLFDLSNLVGADSFERSSTTFKAVYGTLKRSWDKFDGHGFTYTPDGIPSGGTVTGYTGVDGGRKVASLTGVNIAVTKLVDAASTYSTADDLKILRSALSGRDEITGGRFDDSLSGYNGNDTLTGGGGADWLSGGKGADRFVFKSVSDSRGYNNDVVTDFSRSQGDKIDLSKIDAKTGIAGNQAFTFIGTAEFSGEKGQLRYDVFESEDEDGRISYTSYIEADVNGDSLADFELTLQKVGSITKSYFVL</sequence>
<evidence type="ECO:0000259" key="4">
    <source>
        <dbReference type="Pfam" id="PF08548"/>
    </source>
</evidence>
<dbReference type="Pfam" id="PF08548">
    <property type="entry name" value="Peptidase_M10_C"/>
    <property type="match status" value="1"/>
</dbReference>
<evidence type="ECO:0000256" key="3">
    <source>
        <dbReference type="ARBA" id="ARBA00022737"/>
    </source>
</evidence>
<feature type="domain" description="Peptidase M10 serralysin C-terminal" evidence="4">
    <location>
        <begin position="133"/>
        <end position="219"/>
    </location>
</feature>
<evidence type="ECO:0000313" key="5">
    <source>
        <dbReference type="EMBL" id="UVF21260.1"/>
    </source>
</evidence>
<evidence type="ECO:0000313" key="6">
    <source>
        <dbReference type="Proteomes" id="UP001017257"/>
    </source>
</evidence>
<dbReference type="InterPro" id="IPR018511">
    <property type="entry name" value="Hemolysin-typ_Ca-bd_CS"/>
</dbReference>
<dbReference type="Proteomes" id="UP001017257">
    <property type="component" value="Chromosome"/>
</dbReference>
<dbReference type="RefSeq" id="WP_173947582.1">
    <property type="nucleotide sequence ID" value="NZ_CP102845.1"/>
</dbReference>
<dbReference type="SUPFAM" id="SSF51120">
    <property type="entry name" value="beta-Roll"/>
    <property type="match status" value="1"/>
</dbReference>
<dbReference type="PROSITE" id="PS00330">
    <property type="entry name" value="HEMOLYSIN_CALCIUM"/>
    <property type="match status" value="2"/>
</dbReference>
<dbReference type="InterPro" id="IPR011049">
    <property type="entry name" value="Serralysin-like_metalloprot_C"/>
</dbReference>
<gene>
    <name evidence="5" type="ORF">HPT29_009110</name>
</gene>
<dbReference type="InterPro" id="IPR013858">
    <property type="entry name" value="Peptidase_M10B_C"/>
</dbReference>
<keyword evidence="6" id="KW-1185">Reference proteome</keyword>